<name>U4KY86_PYROM</name>
<proteinExistence type="predicted"/>
<evidence type="ECO:0000256" key="1">
    <source>
        <dbReference type="SAM" id="MobiDB-lite"/>
    </source>
</evidence>
<dbReference type="AlphaFoldDB" id="U4KY86"/>
<feature type="compositionally biased region" description="Basic and acidic residues" evidence="1">
    <location>
        <begin position="40"/>
        <end position="51"/>
    </location>
</feature>
<dbReference type="Proteomes" id="UP000018144">
    <property type="component" value="Unassembled WGS sequence"/>
</dbReference>
<feature type="region of interest" description="Disordered" evidence="1">
    <location>
        <begin position="74"/>
        <end position="96"/>
    </location>
</feature>
<protein>
    <submittedName>
        <fullName evidence="2">Uncharacterized protein</fullName>
    </submittedName>
</protein>
<sequence length="96" mass="9573">MPNSKTSKTTSSSSSTKASGSKMNSSTYHHETEPIMTDVRTGEEIRPMSKGGKEGICGSSCNCPPGGCNCASGKKSGGNGGNGGPKPGMGSKAVDT</sequence>
<reference evidence="2 3" key="1">
    <citation type="journal article" date="2013" name="PLoS Genet.">
        <title>The genome and development-dependent transcriptomes of Pyronema confluens: a window into fungal evolution.</title>
        <authorList>
            <person name="Traeger S."/>
            <person name="Altegoer F."/>
            <person name="Freitag M."/>
            <person name="Gabaldon T."/>
            <person name="Kempken F."/>
            <person name="Kumar A."/>
            <person name="Marcet-Houben M."/>
            <person name="Poggeler S."/>
            <person name="Stajich J.E."/>
            <person name="Nowrousian M."/>
        </authorList>
    </citation>
    <scope>NUCLEOTIDE SEQUENCE [LARGE SCALE GENOMIC DNA]</scope>
    <source>
        <strain evidence="3">CBS 100304</strain>
        <tissue evidence="2">Vegetative mycelium</tissue>
    </source>
</reference>
<evidence type="ECO:0000313" key="2">
    <source>
        <dbReference type="EMBL" id="CCX07167.1"/>
    </source>
</evidence>
<gene>
    <name evidence="2" type="ORF">PCON_06754</name>
</gene>
<keyword evidence="3" id="KW-1185">Reference proteome</keyword>
<accession>U4KY86</accession>
<feature type="compositionally biased region" description="Low complexity" evidence="1">
    <location>
        <begin position="1"/>
        <end position="26"/>
    </location>
</feature>
<feature type="region of interest" description="Disordered" evidence="1">
    <location>
        <begin position="1"/>
        <end position="51"/>
    </location>
</feature>
<dbReference type="EMBL" id="HF935336">
    <property type="protein sequence ID" value="CCX07167.1"/>
    <property type="molecule type" value="Genomic_DNA"/>
</dbReference>
<feature type="compositionally biased region" description="Gly residues" evidence="1">
    <location>
        <begin position="75"/>
        <end position="87"/>
    </location>
</feature>
<evidence type="ECO:0000313" key="3">
    <source>
        <dbReference type="Proteomes" id="UP000018144"/>
    </source>
</evidence>
<organism evidence="2 3">
    <name type="scientific">Pyronema omphalodes (strain CBS 100304)</name>
    <name type="common">Pyronema confluens</name>
    <dbReference type="NCBI Taxonomy" id="1076935"/>
    <lineage>
        <taxon>Eukaryota</taxon>
        <taxon>Fungi</taxon>
        <taxon>Dikarya</taxon>
        <taxon>Ascomycota</taxon>
        <taxon>Pezizomycotina</taxon>
        <taxon>Pezizomycetes</taxon>
        <taxon>Pezizales</taxon>
        <taxon>Pyronemataceae</taxon>
        <taxon>Pyronema</taxon>
    </lineage>
</organism>